<dbReference type="AlphaFoldDB" id="A0AA86QV29"/>
<evidence type="ECO:0000256" key="1">
    <source>
        <dbReference type="SAM" id="MobiDB-lite"/>
    </source>
</evidence>
<sequence length="599" mass="70000">MSIQVDDTVPKPGYTLLGRRRMDNTAFQYMINWVFNNVRDTPIPEICELCKKPYKEGHEQDCKKINELNIAAHDRFANFLKRILRKRYQARKVCKDNDNRLEDRTKPDISIVVNGVQIYLDIGITWDLDKYYALKEQHYRDKKDQNGNPLKIIPIIIGKNLTIHQKSREFLEELRVNFETIYEEIGYMISTSQTHQAELMYRKKVVQRGEKHSEIDVEKPSANRFASLADSDVQFKHTDSYGKIFDYLHEKGMMKVATQSPIKEVPAKPRQKNFEKAHKTKTKKKSTQTAEKGNDKLEDTSTKKKPDKPTQTKVIPNAKGNDKKIQSLKEKIAKLQRELQSSFDTAAAVMRKFKETKKKHDDKKITQKTNNAEAQSENEKKKTEVSQKAEHTKNIEEKAPDKTKLKDAQKQKEKKPQSKSHKIKRPLKCPNRTQSLLKRKLRKRKRINNLSQKSLSNHCQKMVKMNKKRLLTQNRKPSQSQRKPRRRSSKWNIRNSLSNNRELRKISAKLNPRKKLIYHRQYTPKLGICKIKQTKKDPRYLIKLTKQCIKGNHHQAMPIQRTTSVQAEGNNEQRETETREPVSGNQVSESGKTSPLTTQ</sequence>
<evidence type="ECO:0000313" key="4">
    <source>
        <dbReference type="Proteomes" id="UP001642409"/>
    </source>
</evidence>
<feature type="compositionally biased region" description="Basic residues" evidence="1">
    <location>
        <begin position="437"/>
        <end position="447"/>
    </location>
</feature>
<gene>
    <name evidence="3" type="ORF">HINF_LOCUS3775</name>
    <name evidence="2" type="ORF">HINF_LOCUS49691</name>
</gene>
<reference evidence="2" key="1">
    <citation type="submission" date="2023-06" db="EMBL/GenBank/DDBJ databases">
        <authorList>
            <person name="Kurt Z."/>
        </authorList>
    </citation>
    <scope>NUCLEOTIDE SEQUENCE</scope>
</reference>
<keyword evidence="4" id="KW-1185">Reference proteome</keyword>
<protein>
    <submittedName>
        <fullName evidence="2 3">Reverse transcriptase/endonuclease</fullName>
    </submittedName>
</protein>
<keyword evidence="2" id="KW-0548">Nucleotidyltransferase</keyword>
<evidence type="ECO:0000313" key="2">
    <source>
        <dbReference type="EMBL" id="CAI9962046.1"/>
    </source>
</evidence>
<evidence type="ECO:0000313" key="3">
    <source>
        <dbReference type="EMBL" id="CAL5976356.1"/>
    </source>
</evidence>
<dbReference type="EMBL" id="CATOUU010000952">
    <property type="protein sequence ID" value="CAI9962046.1"/>
    <property type="molecule type" value="Genomic_DNA"/>
</dbReference>
<dbReference type="Proteomes" id="UP001642409">
    <property type="component" value="Unassembled WGS sequence"/>
</dbReference>
<feature type="region of interest" description="Disordered" evidence="1">
    <location>
        <begin position="354"/>
        <end position="498"/>
    </location>
</feature>
<organism evidence="2">
    <name type="scientific">Hexamita inflata</name>
    <dbReference type="NCBI Taxonomy" id="28002"/>
    <lineage>
        <taxon>Eukaryota</taxon>
        <taxon>Metamonada</taxon>
        <taxon>Diplomonadida</taxon>
        <taxon>Hexamitidae</taxon>
        <taxon>Hexamitinae</taxon>
        <taxon>Hexamita</taxon>
    </lineage>
</organism>
<dbReference type="GO" id="GO:0003964">
    <property type="term" value="F:RNA-directed DNA polymerase activity"/>
    <property type="evidence" value="ECO:0007669"/>
    <property type="project" value="UniProtKB-KW"/>
</dbReference>
<feature type="compositionally biased region" description="Basic and acidic residues" evidence="1">
    <location>
        <begin position="377"/>
        <end position="416"/>
    </location>
</feature>
<reference evidence="3 4" key="2">
    <citation type="submission" date="2024-07" db="EMBL/GenBank/DDBJ databases">
        <authorList>
            <person name="Akdeniz Z."/>
        </authorList>
    </citation>
    <scope>NUCLEOTIDE SEQUENCE [LARGE SCALE GENOMIC DNA]</scope>
</reference>
<feature type="compositionally biased region" description="Polar residues" evidence="1">
    <location>
        <begin position="583"/>
        <end position="599"/>
    </location>
</feature>
<keyword evidence="2" id="KW-0695">RNA-directed DNA polymerase</keyword>
<feature type="compositionally biased region" description="Basic and acidic residues" evidence="1">
    <location>
        <begin position="571"/>
        <end position="580"/>
    </location>
</feature>
<feature type="compositionally biased region" description="Polar residues" evidence="1">
    <location>
        <begin position="560"/>
        <end position="570"/>
    </location>
</feature>
<dbReference type="EMBL" id="CAXDID020000007">
    <property type="protein sequence ID" value="CAL5976356.1"/>
    <property type="molecule type" value="Genomic_DNA"/>
</dbReference>
<keyword evidence="2" id="KW-0808">Transferase</keyword>
<feature type="region of interest" description="Disordered" evidence="1">
    <location>
        <begin position="259"/>
        <end position="324"/>
    </location>
</feature>
<name>A0AA86QV29_9EUKA</name>
<proteinExistence type="predicted"/>
<comment type="caution">
    <text evidence="2">The sequence shown here is derived from an EMBL/GenBank/DDBJ whole genome shotgun (WGS) entry which is preliminary data.</text>
</comment>
<feature type="compositionally biased region" description="Basic and acidic residues" evidence="1">
    <location>
        <begin position="292"/>
        <end position="310"/>
    </location>
</feature>
<feature type="compositionally biased region" description="Polar residues" evidence="1">
    <location>
        <begin position="448"/>
        <end position="459"/>
    </location>
</feature>
<accession>A0AA86QV29</accession>
<feature type="region of interest" description="Disordered" evidence="1">
    <location>
        <begin position="553"/>
        <end position="599"/>
    </location>
</feature>
<feature type="compositionally biased region" description="Basic residues" evidence="1">
    <location>
        <begin position="417"/>
        <end position="427"/>
    </location>
</feature>